<comment type="caution">
    <text evidence="1">The sequence shown here is derived from an EMBL/GenBank/DDBJ whole genome shotgun (WGS) entry which is preliminary data.</text>
</comment>
<reference evidence="1 2" key="1">
    <citation type="journal article" date="2018" name="Int. J. Syst. Evol. Microbiol.">
        <title>Pseudooceanicola lipolyticus sp. nov., a marine alphaproteobacterium, reclassification of Oceanicola flagellatus as Pseudooceanicola flagellatus comb. nov. and emended description of the genus Pseudooceanicola.</title>
        <authorList>
            <person name="Huang M.-M."/>
            <person name="Guo L.-L."/>
            <person name="Wu Y.-H."/>
            <person name="Lai Q.-L."/>
            <person name="Shao Z.-Z."/>
            <person name="Wang C.-S."/>
            <person name="Wu M."/>
            <person name="Xu X.-W."/>
        </authorList>
    </citation>
    <scope>NUCLEOTIDE SEQUENCE [LARGE SCALE GENOMIC DNA]</scope>
    <source>
        <strain evidence="1 2">157</strain>
    </source>
</reference>
<proteinExistence type="predicted"/>
<dbReference type="OrthoDB" id="7107919at2"/>
<evidence type="ECO:0008006" key="3">
    <source>
        <dbReference type="Google" id="ProtNLM"/>
    </source>
</evidence>
<dbReference type="AlphaFoldDB" id="A0A2M8IXT4"/>
<evidence type="ECO:0000313" key="2">
    <source>
        <dbReference type="Proteomes" id="UP000231553"/>
    </source>
</evidence>
<dbReference type="Proteomes" id="UP000231553">
    <property type="component" value="Unassembled WGS sequence"/>
</dbReference>
<dbReference type="NCBIfam" id="TIGR04255">
    <property type="entry name" value="sporadTIGR04255"/>
    <property type="match status" value="1"/>
</dbReference>
<evidence type="ECO:0000313" key="1">
    <source>
        <dbReference type="EMBL" id="PJE35349.1"/>
    </source>
</evidence>
<organism evidence="1 2">
    <name type="scientific">Pseudooceanicola lipolyticus</name>
    <dbReference type="NCBI Taxonomy" id="2029104"/>
    <lineage>
        <taxon>Bacteria</taxon>
        <taxon>Pseudomonadati</taxon>
        <taxon>Pseudomonadota</taxon>
        <taxon>Alphaproteobacteria</taxon>
        <taxon>Rhodobacterales</taxon>
        <taxon>Paracoccaceae</taxon>
        <taxon>Pseudooceanicola</taxon>
    </lineage>
</organism>
<keyword evidence="2" id="KW-1185">Reference proteome</keyword>
<dbReference type="EMBL" id="PGTB01000097">
    <property type="protein sequence ID" value="PJE35349.1"/>
    <property type="molecule type" value="Genomic_DNA"/>
</dbReference>
<gene>
    <name evidence="1" type="ORF">CVM52_17645</name>
</gene>
<name>A0A2M8IXT4_9RHOB</name>
<sequence>MIYSAQKGANNMADRCDDPLFGEVPERVPLSNAPLVRVLGQVKFPRIAKISEETYIADFQEAIRGEYPHFQHDMIQGLDIVLVGNELKPRQLTTFVWRFFDASRALRVSLGPDAITLETGKYESRNDFLARFEFILEKLFETIRPSLVERVGFRYVDRLQASDDLETLPELVHPELLNVLQSGLVQHIDISMTEITGTTKEGKIIARYGLAPPQYSHDPEMAPPVSEKSWVLDVDSYSTNCAGQSFDTQMLCSELDNVAARAYAFFRWSVTEKFLERFGAK</sequence>
<protein>
    <recommendedName>
        <fullName evidence="3">TIGR04255 family protein</fullName>
    </recommendedName>
</protein>
<dbReference type="InterPro" id="IPR026349">
    <property type="entry name" value="CHP04255"/>
</dbReference>
<accession>A0A2M8IXT4</accession>